<protein>
    <submittedName>
        <fullName evidence="1">Uncharacterized protein</fullName>
    </submittedName>
</protein>
<proteinExistence type="predicted"/>
<keyword evidence="2" id="KW-1185">Reference proteome</keyword>
<organism evidence="1 2">
    <name type="scientific">Roseomonas acroporae</name>
    <dbReference type="NCBI Taxonomy" id="2937791"/>
    <lineage>
        <taxon>Bacteria</taxon>
        <taxon>Pseudomonadati</taxon>
        <taxon>Pseudomonadota</taxon>
        <taxon>Alphaproteobacteria</taxon>
        <taxon>Acetobacterales</taxon>
        <taxon>Roseomonadaceae</taxon>
        <taxon>Roseomonas</taxon>
    </lineage>
</organism>
<reference evidence="1" key="1">
    <citation type="submission" date="2022-04" db="EMBL/GenBank/DDBJ databases">
        <title>Roseomonas acroporae sp. nov., isolated from coral Acropora digitifera.</title>
        <authorList>
            <person name="Sun H."/>
        </authorList>
    </citation>
    <scope>NUCLEOTIDE SEQUENCE</scope>
    <source>
        <strain evidence="1">NAR14</strain>
    </source>
</reference>
<evidence type="ECO:0000313" key="2">
    <source>
        <dbReference type="Proteomes" id="UP001139516"/>
    </source>
</evidence>
<gene>
    <name evidence="1" type="ORF">M0638_26640</name>
</gene>
<dbReference type="AlphaFoldDB" id="A0A9X1YD51"/>
<comment type="caution">
    <text evidence="1">The sequence shown here is derived from an EMBL/GenBank/DDBJ whole genome shotgun (WGS) entry which is preliminary data.</text>
</comment>
<sequence length="57" mass="6155">MDLADRLARRRGRREDLAAIAGLLAFLALILAVVVLPGFLVQGASTIRVPARQEARS</sequence>
<accession>A0A9X1YD51</accession>
<dbReference type="EMBL" id="JALPRX010000158">
    <property type="protein sequence ID" value="MCK8787938.1"/>
    <property type="molecule type" value="Genomic_DNA"/>
</dbReference>
<name>A0A9X1YD51_9PROT</name>
<evidence type="ECO:0000313" key="1">
    <source>
        <dbReference type="EMBL" id="MCK8787938.1"/>
    </source>
</evidence>
<dbReference type="RefSeq" id="WP_248669983.1">
    <property type="nucleotide sequence ID" value="NZ_JALPRX010000158.1"/>
</dbReference>
<dbReference type="Proteomes" id="UP001139516">
    <property type="component" value="Unassembled WGS sequence"/>
</dbReference>